<evidence type="ECO:0000313" key="2">
    <source>
        <dbReference type="Proteomes" id="UP001151002"/>
    </source>
</evidence>
<organism evidence="1 2">
    <name type="scientific">Paractinoplanes pyxinae</name>
    <dbReference type="NCBI Taxonomy" id="2997416"/>
    <lineage>
        <taxon>Bacteria</taxon>
        <taxon>Bacillati</taxon>
        <taxon>Actinomycetota</taxon>
        <taxon>Actinomycetes</taxon>
        <taxon>Micromonosporales</taxon>
        <taxon>Micromonosporaceae</taxon>
        <taxon>Paractinoplanes</taxon>
    </lineage>
</organism>
<dbReference type="RefSeq" id="WP_267560869.1">
    <property type="nucleotide sequence ID" value="NZ_JAPNTZ010000001.1"/>
</dbReference>
<proteinExistence type="predicted"/>
<accession>A0ABT4AS41</accession>
<reference evidence="1" key="1">
    <citation type="submission" date="2022-11" db="EMBL/GenBank/DDBJ databases">
        <authorList>
            <person name="Somphong A."/>
            <person name="Phongsopitanun W."/>
        </authorList>
    </citation>
    <scope>NUCLEOTIDE SEQUENCE</scope>
    <source>
        <strain evidence="1">Pm04-4</strain>
    </source>
</reference>
<dbReference type="Proteomes" id="UP001151002">
    <property type="component" value="Unassembled WGS sequence"/>
</dbReference>
<keyword evidence="2" id="KW-1185">Reference proteome</keyword>
<sequence length="132" mass="14345">MAGRWSVIVDWLQRHCAGEAAQVRPGASEAAQVRPGASEAVLAAAQREVGVPFPADLLEWWRAADGMEWAFERAEWPSVGAMIDETAEALTTGIFLWPSRAGSNGFPPKNFDELWSGLVVLLPELGTEFVAH</sequence>
<evidence type="ECO:0000313" key="1">
    <source>
        <dbReference type="EMBL" id="MCY1137058.1"/>
    </source>
</evidence>
<gene>
    <name evidence="1" type="ORF">OWR29_03545</name>
</gene>
<name>A0ABT4AS41_9ACTN</name>
<dbReference type="EMBL" id="JAPNTZ010000001">
    <property type="protein sequence ID" value="MCY1137058.1"/>
    <property type="molecule type" value="Genomic_DNA"/>
</dbReference>
<comment type="caution">
    <text evidence="1">The sequence shown here is derived from an EMBL/GenBank/DDBJ whole genome shotgun (WGS) entry which is preliminary data.</text>
</comment>
<protein>
    <submittedName>
        <fullName evidence="1">SMI1/KNR4 family protein</fullName>
    </submittedName>
</protein>